<keyword evidence="7" id="KW-1185">Reference proteome</keyword>
<keyword evidence="3" id="KW-0238">DNA-binding</keyword>
<dbReference type="Proteomes" id="UP000063429">
    <property type="component" value="Chromosome"/>
</dbReference>
<dbReference type="Pfam" id="PF00126">
    <property type="entry name" value="HTH_1"/>
    <property type="match status" value="1"/>
</dbReference>
<dbReference type="InterPro" id="IPR000847">
    <property type="entry name" value="LysR_HTH_N"/>
</dbReference>
<evidence type="ECO:0000259" key="5">
    <source>
        <dbReference type="PROSITE" id="PS50931"/>
    </source>
</evidence>
<evidence type="ECO:0000313" key="7">
    <source>
        <dbReference type="Proteomes" id="UP000063429"/>
    </source>
</evidence>
<dbReference type="Gene3D" id="1.10.10.10">
    <property type="entry name" value="Winged helix-like DNA-binding domain superfamily/Winged helix DNA-binding domain"/>
    <property type="match status" value="1"/>
</dbReference>
<evidence type="ECO:0000256" key="4">
    <source>
        <dbReference type="ARBA" id="ARBA00023163"/>
    </source>
</evidence>
<keyword evidence="2" id="KW-0805">Transcription regulation</keyword>
<dbReference type="CDD" id="cd08440">
    <property type="entry name" value="PBP2_LTTR_like_4"/>
    <property type="match status" value="1"/>
</dbReference>
<evidence type="ECO:0000256" key="1">
    <source>
        <dbReference type="ARBA" id="ARBA00009437"/>
    </source>
</evidence>
<protein>
    <submittedName>
        <fullName evidence="6">LysR family transcriptional regulator</fullName>
    </submittedName>
</protein>
<evidence type="ECO:0000256" key="3">
    <source>
        <dbReference type="ARBA" id="ARBA00023125"/>
    </source>
</evidence>
<dbReference type="PROSITE" id="PS50931">
    <property type="entry name" value="HTH_LYSR"/>
    <property type="match status" value="1"/>
</dbReference>
<dbReference type="InterPro" id="IPR036390">
    <property type="entry name" value="WH_DNA-bd_sf"/>
</dbReference>
<dbReference type="SUPFAM" id="SSF53850">
    <property type="entry name" value="Periplasmic binding protein-like II"/>
    <property type="match status" value="1"/>
</dbReference>
<accession>A0ABM5V1H1</accession>
<organism evidence="6 7">
    <name type="scientific">Herbaspirillum hiltneri N3</name>
    <dbReference type="NCBI Taxonomy" id="1262470"/>
    <lineage>
        <taxon>Bacteria</taxon>
        <taxon>Pseudomonadati</taxon>
        <taxon>Pseudomonadota</taxon>
        <taxon>Betaproteobacteria</taxon>
        <taxon>Burkholderiales</taxon>
        <taxon>Oxalobacteraceae</taxon>
        <taxon>Herbaspirillum</taxon>
    </lineage>
</organism>
<name>A0ABM5V1H1_9BURK</name>
<evidence type="ECO:0000313" key="6">
    <source>
        <dbReference type="EMBL" id="AKZ63286.1"/>
    </source>
</evidence>
<dbReference type="PRINTS" id="PR00039">
    <property type="entry name" value="HTHLYSR"/>
</dbReference>
<keyword evidence="4" id="KW-0804">Transcription</keyword>
<dbReference type="InterPro" id="IPR005119">
    <property type="entry name" value="LysR_subst-bd"/>
</dbReference>
<dbReference type="Pfam" id="PF03466">
    <property type="entry name" value="LysR_substrate"/>
    <property type="match status" value="1"/>
</dbReference>
<feature type="domain" description="HTH lysR-type" evidence="5">
    <location>
        <begin position="5"/>
        <end position="62"/>
    </location>
</feature>
<dbReference type="Gene3D" id="3.40.190.290">
    <property type="match status" value="1"/>
</dbReference>
<dbReference type="SUPFAM" id="SSF46785">
    <property type="entry name" value="Winged helix' DNA-binding domain"/>
    <property type="match status" value="1"/>
</dbReference>
<dbReference type="EMBL" id="CP011409">
    <property type="protein sequence ID" value="AKZ63286.1"/>
    <property type="molecule type" value="Genomic_DNA"/>
</dbReference>
<sequence length="301" mass="33199">MQANISTRLLQAFLMLNDCRHFGHAAQRCHVSQSAFSVMIQKLEAAAGARLFERDTRNVTLTPEGELFVEVARQLMSDIEAAFSDMSDYVARRKGRVSIAALPSLAAGWLPPVIAMYRAQHPGVTVELFDAISDHCLNYLRQGKADIALTAPGPNLMEFDTQPLCEDPFYLVCRRDHKLAKKRVIRVEQLAGCELIHLARSTSVRQHLDTLLQPVGVINTGLEVEHLATVAGLIESGLGVSLVPELTLFQFRHPNLVAIPLNAPDLVRPLLIVKARERSLSIAAQGLLELIQEKSRSGFAP</sequence>
<evidence type="ECO:0000256" key="2">
    <source>
        <dbReference type="ARBA" id="ARBA00023015"/>
    </source>
</evidence>
<dbReference type="RefSeq" id="WP_053197723.1">
    <property type="nucleotide sequence ID" value="NZ_CP011409.1"/>
</dbReference>
<dbReference type="InterPro" id="IPR050950">
    <property type="entry name" value="HTH-type_LysR_regulators"/>
</dbReference>
<proteinExistence type="inferred from homology"/>
<reference evidence="7" key="1">
    <citation type="journal article" date="2015" name="Genome Announc.">
        <title>Complete Genome Sequence of Herbaspirillum hiltneri N3 (DSM 17495), Isolated from Surface-Sterilized Wheat Roots.</title>
        <authorList>
            <person name="Guizelini D."/>
            <person name="Saizaki P.M."/>
            <person name="Coimbra N.A."/>
            <person name="Weiss V.A."/>
            <person name="Faoro H."/>
            <person name="Sfeir M.Z."/>
            <person name="Baura V.A."/>
            <person name="Monteiro R.A."/>
            <person name="Chubatsu L.S."/>
            <person name="Souza E.M."/>
            <person name="Cruz L.M."/>
            <person name="Pedrosa F.O."/>
            <person name="Raittz R.T."/>
            <person name="Marchaukoski J.N."/>
            <person name="Steffens M.B."/>
        </authorList>
    </citation>
    <scope>NUCLEOTIDE SEQUENCE [LARGE SCALE GENOMIC DNA]</scope>
    <source>
        <strain evidence="7">N3</strain>
    </source>
</reference>
<dbReference type="PANTHER" id="PTHR30419:SF8">
    <property type="entry name" value="NITROGEN ASSIMILATION TRANSCRIPTIONAL ACTIVATOR-RELATED"/>
    <property type="match status" value="1"/>
</dbReference>
<gene>
    <name evidence="6" type="ORF">F506_11930</name>
</gene>
<comment type="similarity">
    <text evidence="1">Belongs to the LysR transcriptional regulatory family.</text>
</comment>
<dbReference type="PANTHER" id="PTHR30419">
    <property type="entry name" value="HTH-TYPE TRANSCRIPTIONAL REGULATOR YBHD"/>
    <property type="match status" value="1"/>
</dbReference>
<dbReference type="InterPro" id="IPR036388">
    <property type="entry name" value="WH-like_DNA-bd_sf"/>
</dbReference>